<dbReference type="InterPro" id="IPR016197">
    <property type="entry name" value="Chromo-like_dom_sf"/>
</dbReference>
<dbReference type="AlphaFoldDB" id="A0AA39IVT5"/>
<reference evidence="2" key="1">
    <citation type="submission" date="2023-06" db="EMBL/GenBank/DDBJ databases">
        <authorList>
            <consortium name="Lawrence Berkeley National Laboratory"/>
            <person name="Ahrendt S."/>
            <person name="Sahu N."/>
            <person name="Indic B."/>
            <person name="Wong-Bajracharya J."/>
            <person name="Merenyi Z."/>
            <person name="Ke H.-M."/>
            <person name="Monk M."/>
            <person name="Kocsube S."/>
            <person name="Drula E."/>
            <person name="Lipzen A."/>
            <person name="Balint B."/>
            <person name="Henrissat B."/>
            <person name="Andreopoulos B."/>
            <person name="Martin F.M."/>
            <person name="Harder C.B."/>
            <person name="Rigling D."/>
            <person name="Ford K.L."/>
            <person name="Foster G.D."/>
            <person name="Pangilinan J."/>
            <person name="Papanicolaou A."/>
            <person name="Barry K."/>
            <person name="LaButti K."/>
            <person name="Viragh M."/>
            <person name="Koriabine M."/>
            <person name="Yan M."/>
            <person name="Riley R."/>
            <person name="Champramary S."/>
            <person name="Plett K.L."/>
            <person name="Tsai I.J."/>
            <person name="Slot J."/>
            <person name="Sipos G."/>
            <person name="Plett J."/>
            <person name="Nagy L.G."/>
            <person name="Grigoriev I.V."/>
        </authorList>
    </citation>
    <scope>NUCLEOTIDE SEQUENCE</scope>
    <source>
        <strain evidence="2">FPL87.14</strain>
    </source>
</reference>
<sequence>MVMYSHNPQVLPDSPLSRVFTTPAASEFSKAMAKIHKQAETALEEAARRMKKQDRVWLDATNLHLPCPKKKLDDKLPPHWKIHPRFNEKLLMPYIPPAFPNQEQPPPPPPDLIKDEEQWEIEEWKEWTREHNLWVPETEMGNAQEAITNYKKKIQHAGWVDIAKIATNPDHALAMIIDHEYLDNGDTIITKLLASLQDPSFNGWELWMSEWSGHTKIKEDTLLLATFLSNLSNPKGHKCLTSLVDESGDNNASGDNDNEEQGDTTSGDEGTDDESEKELGESEEEILPKICTPKPKTQSPGKAASTSSTTSLATGAFKNQKQKASSPKKKFTTPKESKAGHLW</sequence>
<name>A0AA39IVT5_9AGAR</name>
<keyword evidence="3" id="KW-1185">Reference proteome</keyword>
<organism evidence="2 3">
    <name type="scientific">Armillaria borealis</name>
    <dbReference type="NCBI Taxonomy" id="47425"/>
    <lineage>
        <taxon>Eukaryota</taxon>
        <taxon>Fungi</taxon>
        <taxon>Dikarya</taxon>
        <taxon>Basidiomycota</taxon>
        <taxon>Agaricomycotina</taxon>
        <taxon>Agaricomycetes</taxon>
        <taxon>Agaricomycetidae</taxon>
        <taxon>Agaricales</taxon>
        <taxon>Marasmiineae</taxon>
        <taxon>Physalacriaceae</taxon>
        <taxon>Armillaria</taxon>
    </lineage>
</organism>
<protein>
    <submittedName>
        <fullName evidence="2">Uncharacterized protein</fullName>
    </submittedName>
</protein>
<dbReference type="EMBL" id="JAUEPT010000171">
    <property type="protein sequence ID" value="KAK0430104.1"/>
    <property type="molecule type" value="Genomic_DNA"/>
</dbReference>
<dbReference type="SUPFAM" id="SSF54160">
    <property type="entry name" value="Chromo domain-like"/>
    <property type="match status" value="1"/>
</dbReference>
<feature type="compositionally biased region" description="Low complexity" evidence="1">
    <location>
        <begin position="303"/>
        <end position="316"/>
    </location>
</feature>
<comment type="caution">
    <text evidence="2">The sequence shown here is derived from an EMBL/GenBank/DDBJ whole genome shotgun (WGS) entry which is preliminary data.</text>
</comment>
<feature type="compositionally biased region" description="Acidic residues" evidence="1">
    <location>
        <begin position="269"/>
        <end position="285"/>
    </location>
</feature>
<feature type="region of interest" description="Disordered" evidence="1">
    <location>
        <begin position="242"/>
        <end position="343"/>
    </location>
</feature>
<feature type="compositionally biased region" description="Basic and acidic residues" evidence="1">
    <location>
        <begin position="333"/>
        <end position="343"/>
    </location>
</feature>
<evidence type="ECO:0000256" key="1">
    <source>
        <dbReference type="SAM" id="MobiDB-lite"/>
    </source>
</evidence>
<evidence type="ECO:0000313" key="2">
    <source>
        <dbReference type="EMBL" id="KAK0430104.1"/>
    </source>
</evidence>
<dbReference type="Proteomes" id="UP001175226">
    <property type="component" value="Unassembled WGS sequence"/>
</dbReference>
<accession>A0AA39IVT5</accession>
<evidence type="ECO:0000313" key="3">
    <source>
        <dbReference type="Proteomes" id="UP001175226"/>
    </source>
</evidence>
<gene>
    <name evidence="2" type="ORF">EV421DRAFT_1913392</name>
</gene>
<proteinExistence type="predicted"/>